<dbReference type="Proteomes" id="UP000324800">
    <property type="component" value="Unassembled WGS sequence"/>
</dbReference>
<evidence type="ECO:0000313" key="1">
    <source>
        <dbReference type="EMBL" id="KAA6364473.1"/>
    </source>
</evidence>
<accession>A0A5J4U2I8</accession>
<proteinExistence type="predicted"/>
<sequence length="133" mass="15720">MKQLSVAVIKELRVEPIWGFNNYQIMQNNAMNFKSLLDQVFMGTVILVIMRYSTLRRTEIHRANVEKRYVGTWQLYVQIIKVIGYKATFTFLSFADFNVCPAFWLQIVVSKKEKKVQRQTTLTKFLEKQTCNL</sequence>
<comment type="caution">
    <text evidence="1">The sequence shown here is derived from an EMBL/GenBank/DDBJ whole genome shotgun (WGS) entry which is preliminary data.</text>
</comment>
<evidence type="ECO:0000313" key="2">
    <source>
        <dbReference type="Proteomes" id="UP000324800"/>
    </source>
</evidence>
<dbReference type="AlphaFoldDB" id="A0A5J4U2I8"/>
<organism evidence="1 2">
    <name type="scientific">Streblomastix strix</name>
    <dbReference type="NCBI Taxonomy" id="222440"/>
    <lineage>
        <taxon>Eukaryota</taxon>
        <taxon>Metamonada</taxon>
        <taxon>Preaxostyla</taxon>
        <taxon>Oxymonadida</taxon>
        <taxon>Streblomastigidae</taxon>
        <taxon>Streblomastix</taxon>
    </lineage>
</organism>
<dbReference type="EMBL" id="SNRW01021618">
    <property type="protein sequence ID" value="KAA6364473.1"/>
    <property type="molecule type" value="Genomic_DNA"/>
</dbReference>
<protein>
    <submittedName>
        <fullName evidence="1">Uncharacterized protein</fullName>
    </submittedName>
</protein>
<reference evidence="1 2" key="1">
    <citation type="submission" date="2019-03" db="EMBL/GenBank/DDBJ databases">
        <title>Single cell metagenomics reveals metabolic interactions within the superorganism composed of flagellate Streblomastix strix and complex community of Bacteroidetes bacteria on its surface.</title>
        <authorList>
            <person name="Treitli S.C."/>
            <person name="Kolisko M."/>
            <person name="Husnik F."/>
            <person name="Keeling P."/>
            <person name="Hampl V."/>
        </authorList>
    </citation>
    <scope>NUCLEOTIDE SEQUENCE [LARGE SCALE GENOMIC DNA]</scope>
    <source>
        <strain evidence="1">ST1C</strain>
    </source>
</reference>
<gene>
    <name evidence="1" type="ORF">EZS28_040000</name>
</gene>
<name>A0A5J4U2I8_9EUKA</name>